<dbReference type="GO" id="GO:0006508">
    <property type="term" value="P:proteolysis"/>
    <property type="evidence" value="ECO:0007669"/>
    <property type="project" value="UniProtKB-KW"/>
</dbReference>
<reference evidence="5" key="1">
    <citation type="journal article" date="2020" name="Microb. Genom.">
        <title>Genetic diversity of clinical and environmental Mucorales isolates obtained from an investigation of mucormycosis cases among solid organ transplant recipients.</title>
        <authorList>
            <person name="Nguyen M.H."/>
            <person name="Kaul D."/>
            <person name="Muto C."/>
            <person name="Cheng S.J."/>
            <person name="Richter R.A."/>
            <person name="Bruno V.M."/>
            <person name="Liu G."/>
            <person name="Beyhan S."/>
            <person name="Sundermann A.J."/>
            <person name="Mounaud S."/>
            <person name="Pasculle A.W."/>
            <person name="Nierman W.C."/>
            <person name="Driscoll E."/>
            <person name="Cumbie R."/>
            <person name="Clancy C.J."/>
            <person name="Dupont C.L."/>
        </authorList>
    </citation>
    <scope>NUCLEOTIDE SEQUENCE</scope>
    <source>
        <strain evidence="5">GL11</strain>
    </source>
</reference>
<dbReference type="SMART" id="SM01179">
    <property type="entry name" value="DUF862"/>
    <property type="match status" value="1"/>
</dbReference>
<evidence type="ECO:0000256" key="1">
    <source>
        <dbReference type="ARBA" id="ARBA00008140"/>
    </source>
</evidence>
<dbReference type="PROSITE" id="PS51858">
    <property type="entry name" value="PPPDE"/>
    <property type="match status" value="1"/>
</dbReference>
<sequence>MFNSIHNLFSKTNVDPEKEQFKITLNVYDILQPGFLTNVGYVLGIGVYHTGVEIGKKEYCFGGHNYENHTGVFVVQPKIGPHDVPYKQSIQMGYSKLSQKEIEKVISELSDEYMGTSYNLLTRNCNHFSDNLCKRLTGKSIPGWINRAAKLGAMFPCVIPTEWVDPPDAQAVVATSSTVEPHPAKAETIVAYKKIQSEKDSYALDFHLRSPDENDLTISSQTSLIISFRDICKEDPQETFKLSKFLQAQKAYHFFEQSLFK</sequence>
<accession>A0A9P6XC20</accession>
<keyword evidence="3" id="KW-0378">Hydrolase</keyword>
<gene>
    <name evidence="5" type="ORF">G6F64_004983</name>
</gene>
<dbReference type="GO" id="GO:0016579">
    <property type="term" value="P:protein deubiquitination"/>
    <property type="evidence" value="ECO:0007669"/>
    <property type="project" value="TreeGrafter"/>
</dbReference>
<dbReference type="InterPro" id="IPR008580">
    <property type="entry name" value="PPPDE_dom"/>
</dbReference>
<evidence type="ECO:0000313" key="5">
    <source>
        <dbReference type="EMBL" id="KAG1309871.1"/>
    </source>
</evidence>
<dbReference type="PANTHER" id="PTHR12378:SF80">
    <property type="entry name" value="IP06716P-RELATED"/>
    <property type="match status" value="1"/>
</dbReference>
<dbReference type="OrthoDB" id="412286at2759"/>
<dbReference type="InterPro" id="IPR042266">
    <property type="entry name" value="PPPDE_sf"/>
</dbReference>
<dbReference type="EMBL" id="JAANQT010000577">
    <property type="protein sequence ID" value="KAG1309871.1"/>
    <property type="molecule type" value="Genomic_DNA"/>
</dbReference>
<evidence type="ECO:0000259" key="4">
    <source>
        <dbReference type="PROSITE" id="PS51858"/>
    </source>
</evidence>
<comment type="caution">
    <text evidence="5">The sequence shown here is derived from an EMBL/GenBank/DDBJ whole genome shotgun (WGS) entry which is preliminary data.</text>
</comment>
<evidence type="ECO:0000256" key="3">
    <source>
        <dbReference type="ARBA" id="ARBA00022801"/>
    </source>
</evidence>
<dbReference type="AlphaFoldDB" id="A0A9P6XC20"/>
<evidence type="ECO:0000313" key="6">
    <source>
        <dbReference type="Proteomes" id="UP000716291"/>
    </source>
</evidence>
<dbReference type="GO" id="GO:0101005">
    <property type="term" value="F:deubiquitinase activity"/>
    <property type="evidence" value="ECO:0007669"/>
    <property type="project" value="TreeGrafter"/>
</dbReference>
<keyword evidence="6" id="KW-1185">Reference proteome</keyword>
<keyword evidence="2" id="KW-0645">Protease</keyword>
<protein>
    <recommendedName>
        <fullName evidence="4">PPPDE domain-containing protein</fullName>
    </recommendedName>
</protein>
<feature type="domain" description="PPPDE" evidence="4">
    <location>
        <begin position="21"/>
        <end position="163"/>
    </location>
</feature>
<dbReference type="Proteomes" id="UP000716291">
    <property type="component" value="Unassembled WGS sequence"/>
</dbReference>
<name>A0A9P6XC20_RHIOR</name>
<dbReference type="Pfam" id="PF05903">
    <property type="entry name" value="Peptidase_C97"/>
    <property type="match status" value="1"/>
</dbReference>
<organism evidence="5 6">
    <name type="scientific">Rhizopus oryzae</name>
    <name type="common">Mucormycosis agent</name>
    <name type="synonym">Rhizopus arrhizus var. delemar</name>
    <dbReference type="NCBI Taxonomy" id="64495"/>
    <lineage>
        <taxon>Eukaryota</taxon>
        <taxon>Fungi</taxon>
        <taxon>Fungi incertae sedis</taxon>
        <taxon>Mucoromycota</taxon>
        <taxon>Mucoromycotina</taxon>
        <taxon>Mucoromycetes</taxon>
        <taxon>Mucorales</taxon>
        <taxon>Mucorineae</taxon>
        <taxon>Rhizopodaceae</taxon>
        <taxon>Rhizopus</taxon>
    </lineage>
</organism>
<dbReference type="Gene3D" id="3.90.1720.30">
    <property type="entry name" value="PPPDE domains"/>
    <property type="match status" value="1"/>
</dbReference>
<evidence type="ECO:0000256" key="2">
    <source>
        <dbReference type="ARBA" id="ARBA00022670"/>
    </source>
</evidence>
<proteinExistence type="inferred from homology"/>
<comment type="similarity">
    <text evidence="1">Belongs to the DeSI family.</text>
</comment>
<dbReference type="PANTHER" id="PTHR12378">
    <property type="entry name" value="DESUMOYLATING ISOPEPTIDASE"/>
    <property type="match status" value="1"/>
</dbReference>